<name>A0A5B7JJ10_PORTR</name>
<evidence type="ECO:0000313" key="1">
    <source>
        <dbReference type="EMBL" id="MPC94779.1"/>
    </source>
</evidence>
<accession>A0A5B7JJ10</accession>
<evidence type="ECO:0000313" key="2">
    <source>
        <dbReference type="Proteomes" id="UP000324222"/>
    </source>
</evidence>
<gene>
    <name evidence="1" type="ORF">E2C01_089964</name>
</gene>
<dbReference type="Proteomes" id="UP000324222">
    <property type="component" value="Unassembled WGS sequence"/>
</dbReference>
<reference evidence="1 2" key="1">
    <citation type="submission" date="2019-05" db="EMBL/GenBank/DDBJ databases">
        <title>Another draft genome of Portunus trituberculatus and its Hox gene families provides insights of decapod evolution.</title>
        <authorList>
            <person name="Jeong J.-H."/>
            <person name="Song I."/>
            <person name="Kim S."/>
            <person name="Choi T."/>
            <person name="Kim D."/>
            <person name="Ryu S."/>
            <person name="Kim W."/>
        </authorList>
    </citation>
    <scope>NUCLEOTIDE SEQUENCE [LARGE SCALE GENOMIC DNA]</scope>
    <source>
        <tissue evidence="1">Muscle</tissue>
    </source>
</reference>
<protein>
    <submittedName>
        <fullName evidence="1">Uncharacterized protein</fullName>
    </submittedName>
</protein>
<keyword evidence="2" id="KW-1185">Reference proteome</keyword>
<comment type="caution">
    <text evidence="1">The sequence shown here is derived from an EMBL/GenBank/DDBJ whole genome shotgun (WGS) entry which is preliminary data.</text>
</comment>
<dbReference type="EMBL" id="VSRR010099849">
    <property type="protein sequence ID" value="MPC94779.1"/>
    <property type="molecule type" value="Genomic_DNA"/>
</dbReference>
<sequence length="81" mass="8763">MLRITGRTSCPGTLQFTVTHDHHGQGGSAGGIIISSALYMKVIVGGARHGHVMLARRGLNPVTLLKETLTKEEEKEVQKLE</sequence>
<proteinExistence type="predicted"/>
<organism evidence="1 2">
    <name type="scientific">Portunus trituberculatus</name>
    <name type="common">Swimming crab</name>
    <name type="synonym">Neptunus trituberculatus</name>
    <dbReference type="NCBI Taxonomy" id="210409"/>
    <lineage>
        <taxon>Eukaryota</taxon>
        <taxon>Metazoa</taxon>
        <taxon>Ecdysozoa</taxon>
        <taxon>Arthropoda</taxon>
        <taxon>Crustacea</taxon>
        <taxon>Multicrustacea</taxon>
        <taxon>Malacostraca</taxon>
        <taxon>Eumalacostraca</taxon>
        <taxon>Eucarida</taxon>
        <taxon>Decapoda</taxon>
        <taxon>Pleocyemata</taxon>
        <taxon>Brachyura</taxon>
        <taxon>Eubrachyura</taxon>
        <taxon>Portunoidea</taxon>
        <taxon>Portunidae</taxon>
        <taxon>Portuninae</taxon>
        <taxon>Portunus</taxon>
    </lineage>
</organism>
<dbReference type="AlphaFoldDB" id="A0A5B7JJ10"/>